<gene>
    <name evidence="1" type="ORF">SDC9_184515</name>
</gene>
<dbReference type="EMBL" id="VSSQ01091449">
    <property type="protein sequence ID" value="MPN37003.1"/>
    <property type="molecule type" value="Genomic_DNA"/>
</dbReference>
<accession>A0A645HNH7</accession>
<comment type="caution">
    <text evidence="1">The sequence shown here is derived from an EMBL/GenBank/DDBJ whole genome shotgun (WGS) entry which is preliminary data.</text>
</comment>
<proteinExistence type="predicted"/>
<name>A0A645HNH7_9ZZZZ</name>
<evidence type="ECO:0000313" key="1">
    <source>
        <dbReference type="EMBL" id="MPN37003.1"/>
    </source>
</evidence>
<protein>
    <submittedName>
        <fullName evidence="1">Uncharacterized protein</fullName>
    </submittedName>
</protein>
<dbReference type="Gene3D" id="1.10.10.10">
    <property type="entry name" value="Winged helix-like DNA-binding domain superfamily/Winged helix DNA-binding domain"/>
    <property type="match status" value="1"/>
</dbReference>
<reference evidence="1" key="1">
    <citation type="submission" date="2019-08" db="EMBL/GenBank/DDBJ databases">
        <authorList>
            <person name="Kucharzyk K."/>
            <person name="Murdoch R.W."/>
            <person name="Higgins S."/>
            <person name="Loffler F."/>
        </authorList>
    </citation>
    <scope>NUCLEOTIDE SEQUENCE</scope>
</reference>
<sequence length="62" mass="7053">MRPVKQIKDNEIVNESESLSDAGRWVVNNTNFKSKNPTSKIKAVCDGERKSAFGYTWSYVEV</sequence>
<dbReference type="AlphaFoldDB" id="A0A645HNH7"/>
<dbReference type="InterPro" id="IPR036388">
    <property type="entry name" value="WH-like_DNA-bd_sf"/>
</dbReference>
<organism evidence="1">
    <name type="scientific">bioreactor metagenome</name>
    <dbReference type="NCBI Taxonomy" id="1076179"/>
    <lineage>
        <taxon>unclassified sequences</taxon>
        <taxon>metagenomes</taxon>
        <taxon>ecological metagenomes</taxon>
    </lineage>
</organism>